<dbReference type="AlphaFoldDB" id="A0A426XIC9"/>
<dbReference type="Proteomes" id="UP000287651">
    <property type="component" value="Unassembled WGS sequence"/>
</dbReference>
<dbReference type="EMBL" id="AMZH03020357">
    <property type="protein sequence ID" value="RRT39231.1"/>
    <property type="molecule type" value="Genomic_DNA"/>
</dbReference>
<evidence type="ECO:0000256" key="1">
    <source>
        <dbReference type="SAM" id="MobiDB-lite"/>
    </source>
</evidence>
<accession>A0A426XIC9</accession>
<reference evidence="2 3" key="1">
    <citation type="journal article" date="2014" name="Agronomy (Basel)">
        <title>A Draft Genome Sequence for Ensete ventricosum, the Drought-Tolerant Tree Against Hunger.</title>
        <authorList>
            <person name="Harrison J."/>
            <person name="Moore K.A."/>
            <person name="Paszkiewicz K."/>
            <person name="Jones T."/>
            <person name="Grant M."/>
            <person name="Ambacheew D."/>
            <person name="Muzemil S."/>
            <person name="Studholme D.J."/>
        </authorList>
    </citation>
    <scope>NUCLEOTIDE SEQUENCE [LARGE SCALE GENOMIC DNA]</scope>
</reference>
<sequence length="95" mass="9537">MLRNVCAQGRDGDSHATNDPGTLSQSRAGLPQAADHSHGGSSCAGKWPSRAAEAMQAATSRASGSSRMPTADGTQPCAGSRVGRVLAATQAATPF</sequence>
<gene>
    <name evidence="2" type="ORF">B296_00011329</name>
</gene>
<comment type="caution">
    <text evidence="2">The sequence shown here is derived from an EMBL/GenBank/DDBJ whole genome shotgun (WGS) entry which is preliminary data.</text>
</comment>
<evidence type="ECO:0000313" key="3">
    <source>
        <dbReference type="Proteomes" id="UP000287651"/>
    </source>
</evidence>
<feature type="compositionally biased region" description="Polar residues" evidence="1">
    <location>
        <begin position="57"/>
        <end position="68"/>
    </location>
</feature>
<feature type="region of interest" description="Disordered" evidence="1">
    <location>
        <begin position="1"/>
        <end position="81"/>
    </location>
</feature>
<feature type="compositionally biased region" description="Polar residues" evidence="1">
    <location>
        <begin position="17"/>
        <end position="27"/>
    </location>
</feature>
<protein>
    <submittedName>
        <fullName evidence="2">Uncharacterized protein</fullName>
    </submittedName>
</protein>
<organism evidence="2 3">
    <name type="scientific">Ensete ventricosum</name>
    <name type="common">Abyssinian banana</name>
    <name type="synonym">Musa ensete</name>
    <dbReference type="NCBI Taxonomy" id="4639"/>
    <lineage>
        <taxon>Eukaryota</taxon>
        <taxon>Viridiplantae</taxon>
        <taxon>Streptophyta</taxon>
        <taxon>Embryophyta</taxon>
        <taxon>Tracheophyta</taxon>
        <taxon>Spermatophyta</taxon>
        <taxon>Magnoliopsida</taxon>
        <taxon>Liliopsida</taxon>
        <taxon>Zingiberales</taxon>
        <taxon>Musaceae</taxon>
        <taxon>Ensete</taxon>
    </lineage>
</organism>
<name>A0A426XIC9_ENSVE</name>
<proteinExistence type="predicted"/>
<evidence type="ECO:0000313" key="2">
    <source>
        <dbReference type="EMBL" id="RRT39231.1"/>
    </source>
</evidence>